<proteinExistence type="predicted"/>
<evidence type="ECO:0000313" key="3">
    <source>
        <dbReference type="Proteomes" id="UP000003824"/>
    </source>
</evidence>
<name>D6AA80_STRV1</name>
<dbReference type="EMBL" id="DS999642">
    <property type="protein sequence ID" value="EFE72415.2"/>
    <property type="molecule type" value="Genomic_DNA"/>
</dbReference>
<dbReference type="AlphaFoldDB" id="D6AA80"/>
<gene>
    <name evidence="2" type="ORF">SSFG_07650</name>
</gene>
<reference evidence="3" key="1">
    <citation type="submission" date="2008-12" db="EMBL/GenBank/DDBJ databases">
        <title>Annotation of Streptomyces ghanaensis ATCC 14672.</title>
        <authorList>
            <consortium name="The Broad Institute Genome Sequencing Platform"/>
            <consortium name="Broad Institute Microbial Sequencing Center"/>
            <person name="Fischbach M."/>
            <person name="Ward D."/>
            <person name="Young S."/>
            <person name="Kodira C.D."/>
            <person name="Zeng Q."/>
            <person name="Koehrsen M."/>
            <person name="Godfrey P."/>
            <person name="Alvarado L."/>
            <person name="Berlin A.M."/>
            <person name="Borenstein D."/>
            <person name="Chen Z."/>
            <person name="Engels R."/>
            <person name="Freedman E."/>
            <person name="Gellesch M."/>
            <person name="Goldberg J."/>
            <person name="Griggs A."/>
            <person name="Gujja S."/>
            <person name="Heiman D.I."/>
            <person name="Hepburn T.A."/>
            <person name="Howarth C."/>
            <person name="Jen D."/>
            <person name="Larson L."/>
            <person name="Lewis B."/>
            <person name="Mehta T."/>
            <person name="Park D."/>
            <person name="Pearson M."/>
            <person name="Roberts A."/>
            <person name="Saif S."/>
            <person name="Shea T.D."/>
            <person name="Shenoy N."/>
            <person name="Sisk P."/>
            <person name="Stolte C."/>
            <person name="Sykes S.N."/>
            <person name="Walk T."/>
            <person name="White J."/>
            <person name="Yandava C."/>
            <person name="Straight P."/>
            <person name="Clardy J."/>
            <person name="Hung D."/>
            <person name="Kolter R."/>
            <person name="Mekalanos J."/>
            <person name="Walker S."/>
            <person name="Walsh C.T."/>
            <person name="Wieland B.L.C."/>
            <person name="Ilzarbe M."/>
            <person name="Galagan J."/>
            <person name="Nusbaum C."/>
            <person name="Birren B."/>
        </authorList>
    </citation>
    <scope>NUCLEOTIDE SEQUENCE [LARGE SCALE GENOMIC DNA]</scope>
    <source>
        <strain evidence="3">ATCC 14672 / DSM 40746 / JCM 4963 / KCTC 9882 / NRRL B-12104 / FH 1290</strain>
    </source>
</reference>
<dbReference type="Proteomes" id="UP000003824">
    <property type="component" value="Unassembled WGS sequence"/>
</dbReference>
<feature type="region of interest" description="Disordered" evidence="1">
    <location>
        <begin position="40"/>
        <end position="72"/>
    </location>
</feature>
<evidence type="ECO:0000256" key="1">
    <source>
        <dbReference type="SAM" id="MobiDB-lite"/>
    </source>
</evidence>
<organism evidence="2 3">
    <name type="scientific">Streptomyces viridosporus (strain ATCC 14672 / DSM 40746 / JCM 4963 / KCTC 9882 / NRRL B-12104 / FH 1290)</name>
    <name type="common">Streptomyces ghanaensis</name>
    <dbReference type="NCBI Taxonomy" id="566461"/>
    <lineage>
        <taxon>Bacteria</taxon>
        <taxon>Bacillati</taxon>
        <taxon>Actinomycetota</taxon>
        <taxon>Actinomycetes</taxon>
        <taxon>Kitasatosporales</taxon>
        <taxon>Streptomycetaceae</taxon>
        <taxon>Streptomyces</taxon>
    </lineage>
</organism>
<accession>D6AA80</accession>
<protein>
    <submittedName>
        <fullName evidence="2">Predicted protein</fullName>
    </submittedName>
</protein>
<evidence type="ECO:0000313" key="2">
    <source>
        <dbReference type="EMBL" id="EFE72415.2"/>
    </source>
</evidence>
<sequence length="72" mass="7469">MRAVVAGSADFVGSHPRERLLARAQGTVCVDGLVTGLPEAGVPRPVDLGDPEKVTPCRPAGLPRRSAGRPAR</sequence>